<gene>
    <name evidence="3" type="ORF">ETSY2_47125</name>
</gene>
<feature type="non-terminal residue" evidence="3">
    <location>
        <position position="180"/>
    </location>
</feature>
<sequence>MKTSVTKSNSDRPHPSHTFFSKGQEGAFFSQTRENQKPFFHGDSQSAVVQQQAMSVPEESQDLKEEEEVVQGKTVPGETPTQLQDSEGKTASHTDMPDNLRTGLEQLSGVDLSNVRVHYNSSKPAQLNALAYTQGQDIHVSPGQEKHLPHEGWHAVQQMRGRVKPTMQAKGVSINDDADM</sequence>
<dbReference type="EMBL" id="AZHX01002237">
    <property type="protein sequence ID" value="ETW96062.1"/>
    <property type="molecule type" value="Genomic_DNA"/>
</dbReference>
<feature type="compositionally biased region" description="Low complexity" evidence="1">
    <location>
        <begin position="44"/>
        <end position="53"/>
    </location>
</feature>
<evidence type="ECO:0000313" key="4">
    <source>
        <dbReference type="Proteomes" id="UP000019140"/>
    </source>
</evidence>
<keyword evidence="4" id="KW-1185">Reference proteome</keyword>
<organism evidence="3 4">
    <name type="scientific">Candidatus Entotheonella gemina</name>
    <dbReference type="NCBI Taxonomy" id="1429439"/>
    <lineage>
        <taxon>Bacteria</taxon>
        <taxon>Pseudomonadati</taxon>
        <taxon>Nitrospinota/Tectimicrobiota group</taxon>
        <taxon>Candidatus Tectimicrobiota</taxon>
        <taxon>Candidatus Entotheonellia</taxon>
        <taxon>Candidatus Entotheonellales</taxon>
        <taxon>Candidatus Entotheonellaceae</taxon>
        <taxon>Candidatus Entotheonella</taxon>
    </lineage>
</organism>
<protein>
    <recommendedName>
        <fullName evidence="2">eCIS core domain-containing protein</fullName>
    </recommendedName>
</protein>
<dbReference type="Pfam" id="PF13699">
    <property type="entry name" value="eCIS_core"/>
    <property type="match status" value="1"/>
</dbReference>
<evidence type="ECO:0000313" key="3">
    <source>
        <dbReference type="EMBL" id="ETW96062.1"/>
    </source>
</evidence>
<dbReference type="HOGENOM" id="CLU_103321_0_0_7"/>
<feature type="domain" description="eCIS core" evidence="2">
    <location>
        <begin position="96"/>
        <end position="161"/>
    </location>
</feature>
<proteinExistence type="predicted"/>
<reference evidence="3 4" key="1">
    <citation type="journal article" date="2014" name="Nature">
        <title>An environmental bacterial taxon with a large and distinct metabolic repertoire.</title>
        <authorList>
            <person name="Wilson M.C."/>
            <person name="Mori T."/>
            <person name="Ruckert C."/>
            <person name="Uria A.R."/>
            <person name="Helf M.J."/>
            <person name="Takada K."/>
            <person name="Gernert C."/>
            <person name="Steffens U.A."/>
            <person name="Heycke N."/>
            <person name="Schmitt S."/>
            <person name="Rinke C."/>
            <person name="Helfrich E.J."/>
            <person name="Brachmann A.O."/>
            <person name="Gurgui C."/>
            <person name="Wakimoto T."/>
            <person name="Kracht M."/>
            <person name="Crusemann M."/>
            <person name="Hentschel U."/>
            <person name="Abe I."/>
            <person name="Matsunaga S."/>
            <person name="Kalinowski J."/>
            <person name="Takeyama H."/>
            <person name="Piel J."/>
        </authorList>
    </citation>
    <scope>NUCLEOTIDE SEQUENCE [LARGE SCALE GENOMIC DNA]</scope>
    <source>
        <strain evidence="4">TSY2</strain>
    </source>
</reference>
<feature type="compositionally biased region" description="Basic and acidic residues" evidence="1">
    <location>
        <begin position="86"/>
        <end position="98"/>
    </location>
</feature>
<name>W4LDI7_9BACT</name>
<feature type="region of interest" description="Disordered" evidence="1">
    <location>
        <begin position="1"/>
        <end position="99"/>
    </location>
</feature>
<dbReference type="InterPro" id="IPR025295">
    <property type="entry name" value="eCIS_core_dom"/>
</dbReference>
<dbReference type="Proteomes" id="UP000019140">
    <property type="component" value="Unassembled WGS sequence"/>
</dbReference>
<dbReference type="AlphaFoldDB" id="W4LDI7"/>
<comment type="caution">
    <text evidence="3">The sequence shown here is derived from an EMBL/GenBank/DDBJ whole genome shotgun (WGS) entry which is preliminary data.</text>
</comment>
<accession>W4LDI7</accession>
<evidence type="ECO:0000259" key="2">
    <source>
        <dbReference type="Pfam" id="PF13699"/>
    </source>
</evidence>
<evidence type="ECO:0000256" key="1">
    <source>
        <dbReference type="SAM" id="MobiDB-lite"/>
    </source>
</evidence>